<reference evidence="2" key="1">
    <citation type="submission" date="2021-02" db="EMBL/GenBank/DDBJ databases">
        <authorList>
            <person name="Nowell W R."/>
        </authorList>
    </citation>
    <scope>NUCLEOTIDE SEQUENCE</scope>
</reference>
<dbReference type="EMBL" id="CAJNOK010033637">
    <property type="protein sequence ID" value="CAF1496459.1"/>
    <property type="molecule type" value="Genomic_DNA"/>
</dbReference>
<accession>A0A8S2TW26</accession>
<dbReference type="GO" id="GO:0035091">
    <property type="term" value="F:phosphatidylinositol binding"/>
    <property type="evidence" value="ECO:0007669"/>
    <property type="project" value="InterPro"/>
</dbReference>
<evidence type="ECO:0000313" key="1">
    <source>
        <dbReference type="EMBL" id="CAF1496459.1"/>
    </source>
</evidence>
<dbReference type="EMBL" id="CAJOBA010055618">
    <property type="protein sequence ID" value="CAF4285284.1"/>
    <property type="molecule type" value="Genomic_DNA"/>
</dbReference>
<protein>
    <recommendedName>
        <fullName evidence="4">PX domain-containing protein</fullName>
    </recommendedName>
</protein>
<dbReference type="InterPro" id="IPR036871">
    <property type="entry name" value="PX_dom_sf"/>
</dbReference>
<dbReference type="Proteomes" id="UP000677228">
    <property type="component" value="Unassembled WGS sequence"/>
</dbReference>
<gene>
    <name evidence="1" type="ORF">OVA965_LOCUS36741</name>
    <name evidence="2" type="ORF">TMI583_LOCUS37766</name>
</gene>
<evidence type="ECO:0000313" key="2">
    <source>
        <dbReference type="EMBL" id="CAF4285284.1"/>
    </source>
</evidence>
<dbReference type="Gene3D" id="3.30.1520.10">
    <property type="entry name" value="Phox-like domain"/>
    <property type="match status" value="1"/>
</dbReference>
<evidence type="ECO:0000313" key="3">
    <source>
        <dbReference type="Proteomes" id="UP000682733"/>
    </source>
</evidence>
<name>A0A8S2TW26_9BILA</name>
<dbReference type="Proteomes" id="UP000682733">
    <property type="component" value="Unassembled WGS sequence"/>
</dbReference>
<sequence>MPLRCVTKIAPPHALNVSKAKNDEYESTSNSGKHYEYLPYPDLNFNDDNGVDLIHTIDGQFTLSHVYEYDGKTFVPKIHLSVKSVEAKCIQDIFSKLLKSYTYIVTVQYGSYEWVVVKDYEDFYQLHQRLLKFAEIESTQSIDSLN</sequence>
<feature type="non-terminal residue" evidence="2">
    <location>
        <position position="1"/>
    </location>
</feature>
<comment type="caution">
    <text evidence="2">The sequence shown here is derived from an EMBL/GenBank/DDBJ whole genome shotgun (WGS) entry which is preliminary data.</text>
</comment>
<proteinExistence type="predicted"/>
<dbReference type="SUPFAM" id="SSF64268">
    <property type="entry name" value="PX domain"/>
    <property type="match status" value="1"/>
</dbReference>
<dbReference type="AlphaFoldDB" id="A0A8S2TW26"/>
<organism evidence="2 3">
    <name type="scientific">Didymodactylos carnosus</name>
    <dbReference type="NCBI Taxonomy" id="1234261"/>
    <lineage>
        <taxon>Eukaryota</taxon>
        <taxon>Metazoa</taxon>
        <taxon>Spiralia</taxon>
        <taxon>Gnathifera</taxon>
        <taxon>Rotifera</taxon>
        <taxon>Eurotatoria</taxon>
        <taxon>Bdelloidea</taxon>
        <taxon>Philodinida</taxon>
        <taxon>Philodinidae</taxon>
        <taxon>Didymodactylos</taxon>
    </lineage>
</organism>
<evidence type="ECO:0008006" key="4">
    <source>
        <dbReference type="Google" id="ProtNLM"/>
    </source>
</evidence>